<dbReference type="GO" id="GO:0061630">
    <property type="term" value="F:ubiquitin protein ligase activity"/>
    <property type="evidence" value="ECO:0000318"/>
    <property type="project" value="GO_Central"/>
</dbReference>
<feature type="active site" description="Glycyl thioester intermediate" evidence="7">
    <location>
        <position position="1158"/>
    </location>
</feature>
<dbReference type="AlphaFoldDB" id="A0A7M7PHL4"/>
<dbReference type="RefSeq" id="XP_030851222.1">
    <property type="nucleotide sequence ID" value="XM_030995362.1"/>
</dbReference>
<dbReference type="InterPro" id="IPR032353">
    <property type="entry name" value="AZUL"/>
</dbReference>
<feature type="compositionally biased region" description="Low complexity" evidence="8">
    <location>
        <begin position="462"/>
        <end position="475"/>
    </location>
</feature>
<reference evidence="10" key="2">
    <citation type="submission" date="2021-01" db="UniProtKB">
        <authorList>
            <consortium name="EnsemblMetazoa"/>
        </authorList>
    </citation>
    <scope>IDENTIFICATION</scope>
</reference>
<dbReference type="KEGG" id="spu:577378"/>
<feature type="region of interest" description="Disordered" evidence="8">
    <location>
        <begin position="99"/>
        <end position="118"/>
    </location>
</feature>
<feature type="region of interest" description="Disordered" evidence="8">
    <location>
        <begin position="434"/>
        <end position="492"/>
    </location>
</feature>
<dbReference type="Gene3D" id="3.30.2410.10">
    <property type="entry name" value="Hect, E3 ligase catalytic domain"/>
    <property type="match status" value="1"/>
</dbReference>
<feature type="compositionally biased region" description="Polar residues" evidence="8">
    <location>
        <begin position="434"/>
        <end position="461"/>
    </location>
</feature>
<reference evidence="11" key="1">
    <citation type="submission" date="2015-02" db="EMBL/GenBank/DDBJ databases">
        <title>Genome sequencing for Strongylocentrotus purpuratus.</title>
        <authorList>
            <person name="Murali S."/>
            <person name="Liu Y."/>
            <person name="Vee V."/>
            <person name="English A."/>
            <person name="Wang M."/>
            <person name="Skinner E."/>
            <person name="Han Y."/>
            <person name="Muzny D.M."/>
            <person name="Worley K.C."/>
            <person name="Gibbs R.A."/>
        </authorList>
    </citation>
    <scope>NUCLEOTIDE SEQUENCE</scope>
</reference>
<evidence type="ECO:0000256" key="6">
    <source>
        <dbReference type="ARBA" id="ARBA00022786"/>
    </source>
</evidence>
<organism evidence="10 11">
    <name type="scientific">Strongylocentrotus purpuratus</name>
    <name type="common">Purple sea urchin</name>
    <dbReference type="NCBI Taxonomy" id="7668"/>
    <lineage>
        <taxon>Eukaryota</taxon>
        <taxon>Metazoa</taxon>
        <taxon>Echinodermata</taxon>
        <taxon>Eleutherozoa</taxon>
        <taxon>Echinozoa</taxon>
        <taxon>Echinoidea</taxon>
        <taxon>Euechinoidea</taxon>
        <taxon>Echinacea</taxon>
        <taxon>Camarodonta</taxon>
        <taxon>Echinidea</taxon>
        <taxon>Strongylocentrotidae</taxon>
        <taxon>Strongylocentrotus</taxon>
    </lineage>
</organism>
<evidence type="ECO:0000256" key="3">
    <source>
        <dbReference type="ARBA" id="ARBA00012485"/>
    </source>
</evidence>
<dbReference type="SMART" id="SM00119">
    <property type="entry name" value="HECTc"/>
    <property type="match status" value="1"/>
</dbReference>
<evidence type="ECO:0000313" key="10">
    <source>
        <dbReference type="EnsemblMetazoa" id="XP_030851222"/>
    </source>
</evidence>
<feature type="region of interest" description="Disordered" evidence="8">
    <location>
        <begin position="342"/>
        <end position="384"/>
    </location>
</feature>
<feature type="compositionally biased region" description="Polar residues" evidence="8">
    <location>
        <begin position="284"/>
        <end position="294"/>
    </location>
</feature>
<sequence>MMSGHGETLAGHRRPPVGPGAIRKKSIPTTCTTIDKGTGRLKLTRQLSTSQPKLEGSVRRGSLDSILIDGRARSNSLAKLTDLKRNLSASNLAALSDSNLSVQEAEPQRGYDAPNTTGSKAKHYLEQFIKRYYYQLTEGCGRRECRNKFCRSSEDAIRMTPDVAAIISIQLASSQRLYFCSSEKFIGRALPEDVFQAKNSKVKSFLQTLYSSSPFATLFKDVPQPESFSTTTNSAATNSNKNIATFRHSKSDLEKLGSGQPQTFPGQLKKNRLPVKLMRKPPTGRQSSPVTNLPPSGRHQLPGTRAGSNPSMLAQRVGSLGKLVVRDEREGAARRGGDVIRWGSDHSLQTGDTPDMPWVVDESPSRSRNCQMAGSGEDVSRGLLSRSNSGLQRNCGRSMNFEGGLHSRSLSSSQENLSLRGSYDNLVNLHYRSRTSPMGSTGNSLQMNSGGSALSLTSGREPSSLSSNPLSSLSPVASPTNSPIFSPAPSPMRLLSDQEALEETDDLREFERSLSLEIALDTGQEFALTHLTLSMLQSIIDQYKECGDDAFLLNTIRTVFMSDVALNASFRVEENNPYSRLDLAAVKTAYNLLWDLHPRDRFMTCLANAIEILLRKLDQSLVQSHGINQLLIILECPLMELNFELVQVLCRIIAKQLVPGARTSLIQTLLHLDKERFQRLLKILKAHMVSMIRPNEGASEGMVHVAIAMQILYKANQIRLEHDASKGLAQLEDFYCHQLSRDLDYQTEYHRWQLKAGLPLQSPRDEFSPVPSLLDFPFLLDPASKVHVLHLDAVVQMRKEYQVAILHQARVNQAQKYLTDGRRFTPNLKDSIKAAMCPFLVLEVRRDYLISDTLAQIRLKKNDLKKPLKIKYIGGGEQGLDMGGLQKEFFQLISEAVFNPSYGMFVSSSENRTIWINGSEGSTDSDDEFELVGTLLGLAIYNGIILDVNFPMAIYKKLHEDPMTLEDLIGVQPSLGRGIREMLEYEGDVEDVFCQTFQVSYLSMGDILTVDLVLHGSQIPVTNQNQEEYARLYVKHLLIDSIARQFEAFARGFHSVCGGSALQLFQPSEIELLICGSPVLDFHALETSATYEDGFSRKHPTVLSLWRLIHSLSNEQKKKLLNFITGSDRVPLKGLSSLPIVIQRNGPDSERLPTAMTCFNRLLLPEYKDEKKLRERLLVAVQYGKGFGLT</sequence>
<dbReference type="SUPFAM" id="SSF56204">
    <property type="entry name" value="Hect, E3 ligase catalytic domain"/>
    <property type="match status" value="1"/>
</dbReference>
<comment type="catalytic activity">
    <reaction evidence="1">
        <text>S-ubiquitinyl-[E2 ubiquitin-conjugating enzyme]-L-cysteine + [acceptor protein]-L-lysine = [E2 ubiquitin-conjugating enzyme]-L-cysteine + N(6)-ubiquitinyl-[acceptor protein]-L-lysine.</text>
        <dbReference type="EC" id="2.3.2.26"/>
    </reaction>
</comment>
<dbReference type="GO" id="GO:0000209">
    <property type="term" value="P:protein polyubiquitination"/>
    <property type="evidence" value="ECO:0007669"/>
    <property type="project" value="InterPro"/>
</dbReference>
<evidence type="ECO:0000256" key="4">
    <source>
        <dbReference type="ARBA" id="ARBA00022490"/>
    </source>
</evidence>
<dbReference type="InterPro" id="IPR035983">
    <property type="entry name" value="Hect_E3_ubiquitin_ligase"/>
</dbReference>
<dbReference type="Gene3D" id="3.30.2160.10">
    <property type="entry name" value="Hect, E3 ligase catalytic domain"/>
    <property type="match status" value="1"/>
</dbReference>
<dbReference type="GeneID" id="577378"/>
<dbReference type="Gene3D" id="3.90.1750.10">
    <property type="entry name" value="Hect, E3 ligase catalytic domains"/>
    <property type="match status" value="1"/>
</dbReference>
<protein>
    <recommendedName>
        <fullName evidence="3">HECT-type E3 ubiquitin transferase</fullName>
        <ecNumber evidence="3">2.3.2.26</ecNumber>
    </recommendedName>
</protein>
<evidence type="ECO:0000313" key="11">
    <source>
        <dbReference type="Proteomes" id="UP000007110"/>
    </source>
</evidence>
<dbReference type="InterPro" id="IPR044611">
    <property type="entry name" value="E3A/B/C-like"/>
</dbReference>
<dbReference type="FunFam" id="3.30.2410.10:FF:000003">
    <property type="entry name" value="probable E3 ubiquitin-protein ligase HERC4 isoform X1"/>
    <property type="match status" value="1"/>
</dbReference>
<evidence type="ECO:0000256" key="7">
    <source>
        <dbReference type="PROSITE-ProRule" id="PRU00104"/>
    </source>
</evidence>
<keyword evidence="5" id="KW-0808">Transferase</keyword>
<dbReference type="OrthoDB" id="5981550at2759"/>
<name>A0A7M7PHL4_STRPU</name>
<comment type="subcellular location">
    <subcellularLocation>
        <location evidence="2">Cytoplasm</location>
    </subcellularLocation>
</comment>
<dbReference type="GO" id="GO:0005737">
    <property type="term" value="C:cytoplasm"/>
    <property type="evidence" value="ECO:0007669"/>
    <property type="project" value="UniProtKB-SubCell"/>
</dbReference>
<keyword evidence="4" id="KW-0963">Cytoplasm</keyword>
<dbReference type="InterPro" id="IPR000569">
    <property type="entry name" value="HECT_dom"/>
</dbReference>
<evidence type="ECO:0000256" key="2">
    <source>
        <dbReference type="ARBA" id="ARBA00004496"/>
    </source>
</evidence>
<dbReference type="Proteomes" id="UP000007110">
    <property type="component" value="Unassembled WGS sequence"/>
</dbReference>
<evidence type="ECO:0000256" key="5">
    <source>
        <dbReference type="ARBA" id="ARBA00022679"/>
    </source>
</evidence>
<evidence type="ECO:0000256" key="8">
    <source>
        <dbReference type="SAM" id="MobiDB-lite"/>
    </source>
</evidence>
<dbReference type="OMA" id="VKSAMCP"/>
<proteinExistence type="predicted"/>
<evidence type="ECO:0000256" key="1">
    <source>
        <dbReference type="ARBA" id="ARBA00000885"/>
    </source>
</evidence>
<dbReference type="PANTHER" id="PTHR45700">
    <property type="entry name" value="UBIQUITIN-PROTEIN LIGASE E3C"/>
    <property type="match status" value="1"/>
</dbReference>
<dbReference type="EnsemblMetazoa" id="XM_030995362">
    <property type="protein sequence ID" value="XP_030851222"/>
    <property type="gene ID" value="LOC577378"/>
</dbReference>
<dbReference type="PROSITE" id="PS50237">
    <property type="entry name" value="HECT"/>
    <property type="match status" value="1"/>
</dbReference>
<dbReference type="FunFam" id="3.30.2160.10:FF:000004">
    <property type="entry name" value="probable E3 ubiquitin-protein ligase HERC4 isoform X1"/>
    <property type="match status" value="1"/>
</dbReference>
<feature type="region of interest" description="Disordered" evidence="8">
    <location>
        <begin position="1"/>
        <end position="27"/>
    </location>
</feature>
<dbReference type="Pfam" id="PF00632">
    <property type="entry name" value="HECT"/>
    <property type="match status" value="1"/>
</dbReference>
<feature type="domain" description="HECT" evidence="9">
    <location>
        <begin position="860"/>
        <end position="1190"/>
    </location>
</feature>
<dbReference type="InterPro" id="IPR042556">
    <property type="entry name" value="AZUL_sf"/>
</dbReference>
<accession>A0A7M7PHL4</accession>
<dbReference type="PANTHER" id="PTHR45700:SF8">
    <property type="entry name" value="HECT-TYPE E3 UBIQUITIN TRANSFERASE"/>
    <property type="match status" value="1"/>
</dbReference>
<dbReference type="CDD" id="cd00078">
    <property type="entry name" value="HECTc"/>
    <property type="match status" value="1"/>
</dbReference>
<evidence type="ECO:0000259" key="9">
    <source>
        <dbReference type="PROSITE" id="PS50237"/>
    </source>
</evidence>
<feature type="region of interest" description="Disordered" evidence="8">
    <location>
        <begin position="278"/>
        <end position="311"/>
    </location>
</feature>
<dbReference type="Gene3D" id="6.10.130.10">
    <property type="entry name" value="Ubiquitin-protein ligase E3A, N-terminal zinc-binding domain (AZUL)"/>
    <property type="match status" value="1"/>
</dbReference>
<dbReference type="EC" id="2.3.2.26" evidence="3"/>
<dbReference type="Pfam" id="PF16558">
    <property type="entry name" value="AZUL"/>
    <property type="match status" value="1"/>
</dbReference>
<dbReference type="InParanoid" id="A0A7M7PHL4"/>
<keyword evidence="11" id="KW-1185">Reference proteome</keyword>
<keyword evidence="6 7" id="KW-0833">Ubl conjugation pathway</keyword>